<dbReference type="Pfam" id="PF21983">
    <property type="entry name" value="NikA-like"/>
    <property type="match status" value="1"/>
</dbReference>
<reference evidence="1 2" key="1">
    <citation type="journal article" date="2014" name="Genome Announc.">
        <title>Whole-Genome Sequence of Serratia symbiotica Strain CWBI-2.3T, a Free-Living Symbiont of the Black Bean Aphid Aphis fabae.</title>
        <authorList>
            <person name="Foray V."/>
            <person name="Grigorescu A.S."/>
            <person name="Sabri A."/>
            <person name="Haubruge E."/>
            <person name="Lognay G."/>
            <person name="Francis F."/>
            <person name="Fauconnier M.L."/>
            <person name="Hance T."/>
            <person name="Thonart P."/>
        </authorList>
    </citation>
    <scope>NUCLEOTIDE SEQUENCE [LARGE SCALE GENOMIC DNA]</scope>
    <source>
        <strain evidence="1">CWBI-2.3</strain>
    </source>
</reference>
<evidence type="ECO:0000313" key="2">
    <source>
        <dbReference type="Proteomes" id="UP000042738"/>
    </source>
</evidence>
<dbReference type="InterPro" id="IPR047751">
    <property type="entry name" value="MobA-like"/>
</dbReference>
<organism evidence="1 2">
    <name type="scientific">Serratia symbiotica</name>
    <dbReference type="NCBI Taxonomy" id="138074"/>
    <lineage>
        <taxon>Bacteria</taxon>
        <taxon>Pseudomonadati</taxon>
        <taxon>Pseudomonadota</taxon>
        <taxon>Gammaproteobacteria</taxon>
        <taxon>Enterobacterales</taxon>
        <taxon>Yersiniaceae</taxon>
        <taxon>Serratia</taxon>
    </lineage>
</organism>
<gene>
    <name evidence="1" type="ORF">SYMBAF_04470</name>
</gene>
<dbReference type="RefSeq" id="WP_040265526.1">
    <property type="nucleotide sequence ID" value="NZ_CAXKXZ010000021.1"/>
</dbReference>
<dbReference type="InterPro" id="IPR013321">
    <property type="entry name" value="Arc_rbn_hlx_hlx"/>
</dbReference>
<dbReference type="NCBIfam" id="NF041264">
    <property type="entry name" value="MobA"/>
    <property type="match status" value="1"/>
</dbReference>
<dbReference type="EMBL" id="CP050855">
    <property type="protein sequence ID" value="QLH62340.1"/>
    <property type="molecule type" value="Genomic_DNA"/>
</dbReference>
<accession>A0A068Z328</accession>
<protein>
    <submittedName>
        <fullName evidence="1">Mobilization protein</fullName>
    </submittedName>
</protein>
<name>A0A068Z328_9GAMM</name>
<dbReference type="STRING" id="138074.SYMBAF_40053"/>
<sequence length="114" mass="13126">MSKSEKRQREKLVKCRCTDAEYQSINKKAAAAGLTTSEYLRRSALNRRIMVRTDIRMMNELKRLGGLQKHLYSQMQETMTTALSRQYSEVLSSIVTAINLLDMTPIPAEDIKDR</sequence>
<evidence type="ECO:0000313" key="1">
    <source>
        <dbReference type="EMBL" id="QLH62340.1"/>
    </source>
</evidence>
<dbReference type="InterPro" id="IPR053842">
    <property type="entry name" value="NikA-like"/>
</dbReference>
<proteinExistence type="predicted"/>
<dbReference type="Proteomes" id="UP000042738">
    <property type="component" value="Chromosome"/>
</dbReference>
<dbReference type="GO" id="GO:0043565">
    <property type="term" value="F:sequence-specific DNA binding"/>
    <property type="evidence" value="ECO:0007669"/>
    <property type="project" value="UniProtKB-ARBA"/>
</dbReference>
<dbReference type="GeneID" id="93735774"/>
<dbReference type="GO" id="GO:0006355">
    <property type="term" value="P:regulation of DNA-templated transcription"/>
    <property type="evidence" value="ECO:0007669"/>
    <property type="project" value="InterPro"/>
</dbReference>
<dbReference type="Gene3D" id="1.10.1220.10">
    <property type="entry name" value="Met repressor-like"/>
    <property type="match status" value="1"/>
</dbReference>
<dbReference type="AlphaFoldDB" id="A0A068Z328"/>